<proteinExistence type="predicted"/>
<dbReference type="Proteomes" id="UP000787635">
    <property type="component" value="Unassembled WGS sequence"/>
</dbReference>
<dbReference type="RefSeq" id="WP_168035004.1">
    <property type="nucleotide sequence ID" value="NZ_JAAVNE010000075.1"/>
</dbReference>
<evidence type="ECO:0000313" key="1">
    <source>
        <dbReference type="EMBL" id="NKC34292.1"/>
    </source>
</evidence>
<accession>A0ABX1EAQ2</accession>
<name>A0ABX1EAQ2_9PROT</name>
<protein>
    <submittedName>
        <fullName evidence="1">Uncharacterized protein</fullName>
    </submittedName>
</protein>
<reference evidence="1 2" key="1">
    <citation type="submission" date="2020-03" db="EMBL/GenBank/DDBJ databases">
        <title>Roseomonas selenitidurans sp. nov. isolated from urban soil.</title>
        <authorList>
            <person name="Liu H."/>
        </authorList>
    </citation>
    <scope>NUCLEOTIDE SEQUENCE [LARGE SCALE GENOMIC DNA]</scope>
    <source>
        <strain evidence="1 2">BU-1</strain>
    </source>
</reference>
<sequence>MPAPSPEAQPGPMPEAQFDALMQRAGLVLTAAQRDSLLAASRHVVAATAQLRPRGGVSVEPATVFAPKAPVA</sequence>
<comment type="caution">
    <text evidence="1">The sequence shown here is derived from an EMBL/GenBank/DDBJ whole genome shotgun (WGS) entry which is preliminary data.</text>
</comment>
<dbReference type="EMBL" id="JAAVNE010000075">
    <property type="protein sequence ID" value="NKC34292.1"/>
    <property type="molecule type" value="Genomic_DNA"/>
</dbReference>
<evidence type="ECO:0000313" key="2">
    <source>
        <dbReference type="Proteomes" id="UP000787635"/>
    </source>
</evidence>
<organism evidence="1 2">
    <name type="scientific">Falsiroseomonas selenitidurans</name>
    <dbReference type="NCBI Taxonomy" id="2716335"/>
    <lineage>
        <taxon>Bacteria</taxon>
        <taxon>Pseudomonadati</taxon>
        <taxon>Pseudomonadota</taxon>
        <taxon>Alphaproteobacteria</taxon>
        <taxon>Acetobacterales</taxon>
        <taxon>Roseomonadaceae</taxon>
        <taxon>Falsiroseomonas</taxon>
    </lineage>
</organism>
<keyword evidence="2" id="KW-1185">Reference proteome</keyword>
<gene>
    <name evidence="1" type="ORF">HEQ75_25795</name>
</gene>